<feature type="transmembrane region" description="Helical" evidence="10">
    <location>
        <begin position="340"/>
        <end position="360"/>
    </location>
</feature>
<evidence type="ECO:0000256" key="3">
    <source>
        <dbReference type="ARBA" id="ARBA00022448"/>
    </source>
</evidence>
<feature type="transmembrane region" description="Helical" evidence="10">
    <location>
        <begin position="273"/>
        <end position="291"/>
    </location>
</feature>
<gene>
    <name evidence="12" type="ORF">EDB81DRAFT_665969</name>
</gene>
<feature type="transmembrane region" description="Helical" evidence="10">
    <location>
        <begin position="441"/>
        <end position="465"/>
    </location>
</feature>
<dbReference type="PRINTS" id="PR00171">
    <property type="entry name" value="SUGRTRNSPORT"/>
</dbReference>
<dbReference type="InterPro" id="IPR005828">
    <property type="entry name" value="MFS_sugar_transport-like"/>
</dbReference>
<comment type="similarity">
    <text evidence="2 9">Belongs to the major facilitator superfamily. Sugar transporter (TC 2.A.1.1) family.</text>
</comment>
<evidence type="ECO:0000256" key="2">
    <source>
        <dbReference type="ARBA" id="ARBA00010992"/>
    </source>
</evidence>
<dbReference type="OrthoDB" id="508119at2759"/>
<dbReference type="InterPro" id="IPR050360">
    <property type="entry name" value="MFS_Sugar_Transporters"/>
</dbReference>
<feature type="transmembrane region" description="Helical" evidence="10">
    <location>
        <begin position="311"/>
        <end position="333"/>
    </location>
</feature>
<dbReference type="SUPFAM" id="SSF103473">
    <property type="entry name" value="MFS general substrate transporter"/>
    <property type="match status" value="1"/>
</dbReference>
<evidence type="ECO:0000256" key="8">
    <source>
        <dbReference type="ARBA" id="ARBA00043213"/>
    </source>
</evidence>
<sequence>MPPISNNLRLYLATLISYQTASLFGYSVGFIGGLLILPSFLSYFHLSTLSPAALAAAQARIVTLWLVGALMGVPLGMPVCARWGRKWCLRISAGLYLLGTCLQLLGKGGIGIFELGRWGNGLGVGCGTLVGPIFISEISPPSKRGMLMSGYQTILQLSALAGFWGAYLANSFFSDTSALQWQMPTSIQLIPGTLLLFGTLFIPETPRFLAENGRWEECEKALVWLRGFNTGEEWRSEEELEELRDAARASEALKGRKVNFLTEISRKGVRERLGVGIGLMIAQNMVGLNALNYYAPTIFISAGFRSVSSSLFLTGLFGVVKLLSAIAFMFVFVKIKGNRFWLLFGSTICGASMFILAYFVKAISPHDQIGDEKLSLSGFISVLTVYVFAFSFSVSLGPISWNVCSEIFPLHINAKCCAITTCTQWLFQIAIAYITPRLLAAVGWLTYIIFATCCVVTTIWVYFFVPETRNVALGKDMDFVFGLKEAEWGDDGESATVVEETTALLGRERVALRRASLGSYT</sequence>
<keyword evidence="3 9" id="KW-0813">Transport</keyword>
<evidence type="ECO:0000256" key="7">
    <source>
        <dbReference type="ARBA" id="ARBA00023136"/>
    </source>
</evidence>
<dbReference type="PROSITE" id="PS50850">
    <property type="entry name" value="MFS"/>
    <property type="match status" value="1"/>
</dbReference>
<dbReference type="PANTHER" id="PTHR48022:SF34">
    <property type="entry name" value="MAJOR FACILITATOR SUPERFAMILY (MFS) PROFILE DOMAIN-CONTAINING PROTEIN-RELATED"/>
    <property type="match status" value="1"/>
</dbReference>
<keyword evidence="13" id="KW-1185">Reference proteome</keyword>
<dbReference type="Gene3D" id="1.20.1250.20">
    <property type="entry name" value="MFS general substrate transporter like domains"/>
    <property type="match status" value="1"/>
</dbReference>
<dbReference type="InterPro" id="IPR020846">
    <property type="entry name" value="MFS_dom"/>
</dbReference>
<feature type="transmembrane region" description="Helical" evidence="10">
    <location>
        <begin position="21"/>
        <end position="46"/>
    </location>
</feature>
<dbReference type="EMBL" id="JAGMUV010000024">
    <property type="protein sequence ID" value="KAH7121684.1"/>
    <property type="molecule type" value="Genomic_DNA"/>
</dbReference>
<dbReference type="Pfam" id="PF00083">
    <property type="entry name" value="Sugar_tr"/>
    <property type="match status" value="1"/>
</dbReference>
<organism evidence="12 13">
    <name type="scientific">Dactylonectria macrodidyma</name>
    <dbReference type="NCBI Taxonomy" id="307937"/>
    <lineage>
        <taxon>Eukaryota</taxon>
        <taxon>Fungi</taxon>
        <taxon>Dikarya</taxon>
        <taxon>Ascomycota</taxon>
        <taxon>Pezizomycotina</taxon>
        <taxon>Sordariomycetes</taxon>
        <taxon>Hypocreomycetidae</taxon>
        <taxon>Hypocreales</taxon>
        <taxon>Nectriaceae</taxon>
        <taxon>Dactylonectria</taxon>
    </lineage>
</organism>
<dbReference type="GO" id="GO:0016020">
    <property type="term" value="C:membrane"/>
    <property type="evidence" value="ECO:0007669"/>
    <property type="project" value="UniProtKB-SubCell"/>
</dbReference>
<evidence type="ECO:0000256" key="10">
    <source>
        <dbReference type="SAM" id="Phobius"/>
    </source>
</evidence>
<dbReference type="AlphaFoldDB" id="A0A9P9IJG1"/>
<evidence type="ECO:0000256" key="5">
    <source>
        <dbReference type="ARBA" id="ARBA00022911"/>
    </source>
</evidence>
<reference evidence="12" key="1">
    <citation type="journal article" date="2021" name="Nat. Commun.">
        <title>Genetic determinants of endophytism in the Arabidopsis root mycobiome.</title>
        <authorList>
            <person name="Mesny F."/>
            <person name="Miyauchi S."/>
            <person name="Thiergart T."/>
            <person name="Pickel B."/>
            <person name="Atanasova L."/>
            <person name="Karlsson M."/>
            <person name="Huettel B."/>
            <person name="Barry K.W."/>
            <person name="Haridas S."/>
            <person name="Chen C."/>
            <person name="Bauer D."/>
            <person name="Andreopoulos W."/>
            <person name="Pangilinan J."/>
            <person name="LaButti K."/>
            <person name="Riley R."/>
            <person name="Lipzen A."/>
            <person name="Clum A."/>
            <person name="Drula E."/>
            <person name="Henrissat B."/>
            <person name="Kohler A."/>
            <person name="Grigoriev I.V."/>
            <person name="Martin F.M."/>
            <person name="Hacquard S."/>
        </authorList>
    </citation>
    <scope>NUCLEOTIDE SEQUENCE</scope>
    <source>
        <strain evidence="12">MPI-CAGE-AT-0147</strain>
    </source>
</reference>
<accession>A0A9P9IJG1</accession>
<feature type="domain" description="Major facilitator superfamily (MFS) profile" evidence="11">
    <location>
        <begin position="13"/>
        <end position="469"/>
    </location>
</feature>
<feature type="transmembrane region" description="Helical" evidence="10">
    <location>
        <begin position="380"/>
        <end position="404"/>
    </location>
</feature>
<protein>
    <recommendedName>
        <fullName evidence="8">Quinate transporter</fullName>
    </recommendedName>
</protein>
<dbReference type="PANTHER" id="PTHR48022">
    <property type="entry name" value="PLASTIDIC GLUCOSE TRANSPORTER 4"/>
    <property type="match status" value="1"/>
</dbReference>
<comment type="caution">
    <text evidence="12">The sequence shown here is derived from an EMBL/GenBank/DDBJ whole genome shotgun (WGS) entry which is preliminary data.</text>
</comment>
<evidence type="ECO:0000256" key="4">
    <source>
        <dbReference type="ARBA" id="ARBA00022692"/>
    </source>
</evidence>
<evidence type="ECO:0000313" key="13">
    <source>
        <dbReference type="Proteomes" id="UP000738349"/>
    </source>
</evidence>
<feature type="transmembrane region" description="Helical" evidence="10">
    <location>
        <begin position="416"/>
        <end position="435"/>
    </location>
</feature>
<comment type="subcellular location">
    <subcellularLocation>
        <location evidence="1">Membrane</location>
        <topology evidence="1">Multi-pass membrane protein</topology>
    </subcellularLocation>
</comment>
<keyword evidence="7 10" id="KW-0472">Membrane</keyword>
<feature type="transmembrane region" description="Helical" evidence="10">
    <location>
        <begin position="87"/>
        <end position="106"/>
    </location>
</feature>
<keyword evidence="4 10" id="KW-0812">Transmembrane</keyword>
<name>A0A9P9IJG1_9HYPO</name>
<keyword evidence="5" id="KW-0672">Quinate metabolism</keyword>
<feature type="transmembrane region" description="Helical" evidence="10">
    <location>
        <begin position="52"/>
        <end position="75"/>
    </location>
</feature>
<dbReference type="NCBIfam" id="TIGR00879">
    <property type="entry name" value="SP"/>
    <property type="match status" value="1"/>
</dbReference>
<evidence type="ECO:0000256" key="6">
    <source>
        <dbReference type="ARBA" id="ARBA00022989"/>
    </source>
</evidence>
<dbReference type="Proteomes" id="UP000738349">
    <property type="component" value="Unassembled WGS sequence"/>
</dbReference>
<proteinExistence type="inferred from homology"/>
<feature type="transmembrane region" description="Helical" evidence="10">
    <location>
        <begin position="150"/>
        <end position="169"/>
    </location>
</feature>
<evidence type="ECO:0000256" key="1">
    <source>
        <dbReference type="ARBA" id="ARBA00004141"/>
    </source>
</evidence>
<evidence type="ECO:0000256" key="9">
    <source>
        <dbReference type="RuleBase" id="RU003346"/>
    </source>
</evidence>
<dbReference type="GO" id="GO:0005351">
    <property type="term" value="F:carbohydrate:proton symporter activity"/>
    <property type="evidence" value="ECO:0007669"/>
    <property type="project" value="TreeGrafter"/>
</dbReference>
<evidence type="ECO:0000313" key="12">
    <source>
        <dbReference type="EMBL" id="KAH7121684.1"/>
    </source>
</evidence>
<dbReference type="InterPro" id="IPR003663">
    <property type="entry name" value="Sugar/inositol_transpt"/>
</dbReference>
<keyword evidence="6 10" id="KW-1133">Transmembrane helix</keyword>
<dbReference type="InterPro" id="IPR036259">
    <property type="entry name" value="MFS_trans_sf"/>
</dbReference>
<evidence type="ECO:0000259" key="11">
    <source>
        <dbReference type="PROSITE" id="PS50850"/>
    </source>
</evidence>